<dbReference type="InterPro" id="IPR006084">
    <property type="entry name" value="XPG/Rad2"/>
</dbReference>
<dbReference type="GO" id="GO:0046872">
    <property type="term" value="F:metal ion binding"/>
    <property type="evidence" value="ECO:0007669"/>
    <property type="project" value="UniProtKB-KW"/>
</dbReference>
<evidence type="ECO:0000313" key="5">
    <source>
        <dbReference type="Proteomes" id="UP000320475"/>
    </source>
</evidence>
<dbReference type="EMBL" id="QEAM01000013">
    <property type="protein sequence ID" value="TPX50775.1"/>
    <property type="molecule type" value="Genomic_DNA"/>
</dbReference>
<dbReference type="Gene3D" id="3.40.50.1010">
    <property type="entry name" value="5'-nuclease"/>
    <property type="match status" value="1"/>
</dbReference>
<dbReference type="SUPFAM" id="SSF88723">
    <property type="entry name" value="PIN domain-like"/>
    <property type="match status" value="1"/>
</dbReference>
<feature type="region of interest" description="Disordered" evidence="3">
    <location>
        <begin position="374"/>
        <end position="400"/>
    </location>
</feature>
<dbReference type="VEuPathDB" id="FungiDB:SeMB42_g03453"/>
<organism evidence="4 5">
    <name type="scientific">Synchytrium endobioticum</name>
    <dbReference type="NCBI Taxonomy" id="286115"/>
    <lineage>
        <taxon>Eukaryota</taxon>
        <taxon>Fungi</taxon>
        <taxon>Fungi incertae sedis</taxon>
        <taxon>Chytridiomycota</taxon>
        <taxon>Chytridiomycota incertae sedis</taxon>
        <taxon>Chytridiomycetes</taxon>
        <taxon>Synchytriales</taxon>
        <taxon>Synchytriaceae</taxon>
        <taxon>Synchytrium</taxon>
    </lineage>
</organism>
<dbReference type="PRINTS" id="PR00853">
    <property type="entry name" value="XPGRADSUPER"/>
</dbReference>
<gene>
    <name evidence="4" type="ORF">SeLEV6574_g00716</name>
</gene>
<dbReference type="AlphaFoldDB" id="A0A507DHI1"/>
<accession>A0A507DHI1</accession>
<keyword evidence="1" id="KW-0479">Metal-binding</keyword>
<proteinExistence type="predicted"/>
<dbReference type="PANTHER" id="PTHR11081:SF9">
    <property type="entry name" value="FLAP ENDONUCLEASE 1"/>
    <property type="match status" value="1"/>
</dbReference>
<sequence length="488" mass="55374">MGIKYFWKYLASLNVVEKKLGSVDFKREFGDTDNTTPKRVPGGLQGVDREGHQSRIYVDILGCFYTEIIRYVERSQPTRPYDFAPLIHNLQSIFPEDRTVFVLDGALTSVKSETSMKRHREWAKVVDELDKVAATMEQAADDGKRRMPKSFYEKLDRLVRRSIIVHDDVKTQLAAALKKAFKVEPVMAPGEADVFIGRAATDLDIVVSGDSDVFCYKNIKTRVRPTRHRGQYVFNVLDKSLALRKMGLNADDLVVLAVVSGNDYESNIPGKAIVTNVKIFLKIKEKGDMSNEAMLKEYLKLCQSRRTFAVAKRVFFNMDEGKVLAPLDRSKELRKRDKSLALTSEARALLVANRGNSGNEYLFKAHWSPNPFRPLQSKDEIPRYTPSTIDRTTPMKCPVPPALKVSPKVVTFDDDQYQEPKEVPEAKAVKPSSKAKAKRAPSGRSNRTKTVDDALDEVVSQTVMNRPDKTVVRHADFVERDVTRRRRE</sequence>
<evidence type="ECO:0000313" key="4">
    <source>
        <dbReference type="EMBL" id="TPX50775.1"/>
    </source>
</evidence>
<feature type="region of interest" description="Disordered" evidence="3">
    <location>
        <begin position="418"/>
        <end position="451"/>
    </location>
</feature>
<evidence type="ECO:0000256" key="3">
    <source>
        <dbReference type="SAM" id="MobiDB-lite"/>
    </source>
</evidence>
<reference evidence="4 5" key="1">
    <citation type="journal article" date="2019" name="Sci. Rep.">
        <title>Comparative genomics of chytrid fungi reveal insights into the obligate biotrophic and pathogenic lifestyle of Synchytrium endobioticum.</title>
        <authorList>
            <person name="van de Vossenberg B.T.L.H."/>
            <person name="Warris S."/>
            <person name="Nguyen H.D.T."/>
            <person name="van Gent-Pelzer M.P.E."/>
            <person name="Joly D.L."/>
            <person name="van de Geest H.C."/>
            <person name="Bonants P.J.M."/>
            <person name="Smith D.S."/>
            <person name="Levesque C.A."/>
            <person name="van der Lee T.A.J."/>
        </authorList>
    </citation>
    <scope>NUCLEOTIDE SEQUENCE [LARGE SCALE GENOMIC DNA]</scope>
    <source>
        <strain evidence="4 5">LEV6574</strain>
    </source>
</reference>
<evidence type="ECO:0000256" key="1">
    <source>
        <dbReference type="ARBA" id="ARBA00022723"/>
    </source>
</evidence>
<name>A0A507DHI1_9FUNG</name>
<dbReference type="Proteomes" id="UP000320475">
    <property type="component" value="Unassembled WGS sequence"/>
</dbReference>
<feature type="compositionally biased region" description="Basic and acidic residues" evidence="3">
    <location>
        <begin position="418"/>
        <end position="428"/>
    </location>
</feature>
<comment type="caution">
    <text evidence="4">The sequence shown here is derived from an EMBL/GenBank/DDBJ whole genome shotgun (WGS) entry which is preliminary data.</text>
</comment>
<evidence type="ECO:0008006" key="6">
    <source>
        <dbReference type="Google" id="ProtNLM"/>
    </source>
</evidence>
<dbReference type="PANTHER" id="PTHR11081">
    <property type="entry name" value="FLAP ENDONUCLEASE FAMILY MEMBER"/>
    <property type="match status" value="1"/>
</dbReference>
<dbReference type="InterPro" id="IPR029060">
    <property type="entry name" value="PIN-like_dom_sf"/>
</dbReference>
<keyword evidence="2" id="KW-0460">Magnesium</keyword>
<protein>
    <recommendedName>
        <fullName evidence="6">XPG-I domain-containing protein</fullName>
    </recommendedName>
</protein>
<dbReference type="GO" id="GO:0017108">
    <property type="term" value="F:5'-flap endonuclease activity"/>
    <property type="evidence" value="ECO:0007669"/>
    <property type="project" value="TreeGrafter"/>
</dbReference>
<evidence type="ECO:0000256" key="2">
    <source>
        <dbReference type="ARBA" id="ARBA00022842"/>
    </source>
</evidence>